<keyword evidence="2 5" id="KW-0812">Transmembrane</keyword>
<organism evidence="8 9">
    <name type="scientific">Bacillus cytotoxicus</name>
    <dbReference type="NCBI Taxonomy" id="580165"/>
    <lineage>
        <taxon>Bacteria</taxon>
        <taxon>Bacillati</taxon>
        <taxon>Bacillota</taxon>
        <taxon>Bacilli</taxon>
        <taxon>Bacillales</taxon>
        <taxon>Bacillaceae</taxon>
        <taxon>Bacillus</taxon>
        <taxon>Bacillus cereus group</taxon>
    </lineage>
</organism>
<dbReference type="Proteomes" id="UP000242164">
    <property type="component" value="Unassembled WGS sequence"/>
</dbReference>
<feature type="transmembrane region" description="Helical" evidence="5">
    <location>
        <begin position="332"/>
        <end position="354"/>
    </location>
</feature>
<evidence type="ECO:0000259" key="6">
    <source>
        <dbReference type="Pfam" id="PF04892"/>
    </source>
</evidence>
<feature type="transmembrane region" description="Helical" evidence="5">
    <location>
        <begin position="12"/>
        <end position="31"/>
    </location>
</feature>
<feature type="transmembrane region" description="Helical" evidence="5">
    <location>
        <begin position="259"/>
        <end position="286"/>
    </location>
</feature>
<feature type="transmembrane region" description="Helical" evidence="5">
    <location>
        <begin position="220"/>
        <end position="239"/>
    </location>
</feature>
<feature type="transmembrane region" description="Helical" evidence="5">
    <location>
        <begin position="142"/>
        <end position="165"/>
    </location>
</feature>
<protein>
    <submittedName>
        <fullName evidence="8">VanZ family protein</fullName>
    </submittedName>
</protein>
<evidence type="ECO:0000313" key="8">
    <source>
        <dbReference type="EMBL" id="SCL82579.1"/>
    </source>
</evidence>
<evidence type="ECO:0000259" key="7">
    <source>
        <dbReference type="Pfam" id="PF06271"/>
    </source>
</evidence>
<keyword evidence="4 5" id="KW-0472">Membrane</keyword>
<evidence type="ECO:0000256" key="1">
    <source>
        <dbReference type="ARBA" id="ARBA00004141"/>
    </source>
</evidence>
<sequence>MGAYLLPIQTAFITFPIAGFLLLIPFLIWQYRKHGYIHYFRMFILYSLLLYCMAAYYLVILPFPSTFDTCSMQRPGTQHYNLVPFTFVSDFLKETNVIWNQPATYLAALKERSFLQAAFNAILLLPLGVYLRYYFRRNFMQTLCIVFLTSLFFEITQITGFYGMYNCPYRLFDVDDLILNTTSGVIGFWIAPLFVYFLPDMHRLDEKIDLQNKPVRMTRRVLALWLDWLILGMVSGLLIGQQVQLTSVFHSTSGLDELLNGFFVVFCYFIVIQYFTNGKTFGKWLLHMRVKGKGERITWLELLKRYGLLYFGIGGINYLLFAVAVSNENNPIIYLIIAMLFFVFNGLFFLHVLLHMFKRDKRLFYEKISGTYNVITFTKKNSNNNHG</sequence>
<feature type="transmembrane region" description="Helical" evidence="5">
    <location>
        <begin position="43"/>
        <end position="63"/>
    </location>
</feature>
<dbReference type="EMBL" id="FMIK01000007">
    <property type="protein sequence ID" value="SCL82579.1"/>
    <property type="molecule type" value="Genomic_DNA"/>
</dbReference>
<dbReference type="GO" id="GO:0016020">
    <property type="term" value="C:membrane"/>
    <property type="evidence" value="ECO:0007669"/>
    <property type="project" value="UniProtKB-SubCell"/>
</dbReference>
<comment type="subcellular location">
    <subcellularLocation>
        <location evidence="1">Membrane</location>
        <topology evidence="1">Multi-pass membrane protein</topology>
    </subcellularLocation>
</comment>
<feature type="transmembrane region" description="Helical" evidence="5">
    <location>
        <begin position="177"/>
        <end position="199"/>
    </location>
</feature>
<dbReference type="AlphaFoldDB" id="A0AAX2CBK6"/>
<feature type="domain" description="RDD" evidence="7">
    <location>
        <begin position="217"/>
        <end position="365"/>
    </location>
</feature>
<dbReference type="InterPro" id="IPR010432">
    <property type="entry name" value="RDD"/>
</dbReference>
<keyword evidence="3 5" id="KW-1133">Transmembrane helix</keyword>
<dbReference type="GeneID" id="33895537"/>
<evidence type="ECO:0000256" key="3">
    <source>
        <dbReference type="ARBA" id="ARBA00022989"/>
    </source>
</evidence>
<dbReference type="PANTHER" id="PTHR36834:SF1">
    <property type="entry name" value="INTEGRAL MEMBRANE PROTEIN"/>
    <property type="match status" value="1"/>
</dbReference>
<evidence type="ECO:0000256" key="5">
    <source>
        <dbReference type="SAM" id="Phobius"/>
    </source>
</evidence>
<feature type="transmembrane region" description="Helical" evidence="5">
    <location>
        <begin position="307"/>
        <end position="326"/>
    </location>
</feature>
<gene>
    <name evidence="8" type="ORF">BCB44BAC_00229</name>
</gene>
<dbReference type="InterPro" id="IPR006976">
    <property type="entry name" value="VanZ-like"/>
</dbReference>
<comment type="caution">
    <text evidence="8">The sequence shown here is derived from an EMBL/GenBank/DDBJ whole genome shotgun (WGS) entry which is preliminary data.</text>
</comment>
<evidence type="ECO:0000313" key="9">
    <source>
        <dbReference type="Proteomes" id="UP000242164"/>
    </source>
</evidence>
<dbReference type="PANTHER" id="PTHR36834">
    <property type="entry name" value="MEMBRANE PROTEIN-RELATED"/>
    <property type="match status" value="1"/>
</dbReference>
<dbReference type="Pfam" id="PF04892">
    <property type="entry name" value="VanZ"/>
    <property type="match status" value="1"/>
</dbReference>
<evidence type="ECO:0000256" key="4">
    <source>
        <dbReference type="ARBA" id="ARBA00023136"/>
    </source>
</evidence>
<feature type="transmembrane region" description="Helical" evidence="5">
    <location>
        <begin position="114"/>
        <end position="135"/>
    </location>
</feature>
<dbReference type="InterPro" id="IPR053150">
    <property type="entry name" value="Teicoplanin_resist-assoc"/>
</dbReference>
<name>A0AAX2CBK6_9BACI</name>
<dbReference type="InterPro" id="IPR021192">
    <property type="entry name" value="UCP031578_Vanz/RDD"/>
</dbReference>
<evidence type="ECO:0000256" key="2">
    <source>
        <dbReference type="ARBA" id="ARBA00022692"/>
    </source>
</evidence>
<dbReference type="RefSeq" id="WP_011983338.1">
    <property type="nucleotide sequence ID" value="NZ_CP024096.1"/>
</dbReference>
<feature type="domain" description="VanZ-like" evidence="6">
    <location>
        <begin position="49"/>
        <end position="194"/>
    </location>
</feature>
<proteinExistence type="predicted"/>
<dbReference type="PIRSF" id="PIRSF031578">
    <property type="entry name" value="Uncharacterised_Vanz_RDD-cont"/>
    <property type="match status" value="1"/>
</dbReference>
<dbReference type="Pfam" id="PF06271">
    <property type="entry name" value="RDD"/>
    <property type="match status" value="1"/>
</dbReference>
<accession>A0AAX2CBK6</accession>
<reference evidence="8 9" key="1">
    <citation type="submission" date="2016-08" db="EMBL/GenBank/DDBJ databases">
        <authorList>
            <person name="Loux V."/>
            <person name="Rue O."/>
        </authorList>
    </citation>
    <scope>NUCLEOTIDE SEQUENCE [LARGE SCALE GENOMIC DNA]</scope>
    <source>
        <strain evidence="8 9">AFSSA_08CEB44bac</strain>
    </source>
</reference>